<dbReference type="GO" id="GO:0006310">
    <property type="term" value="P:DNA recombination"/>
    <property type="evidence" value="ECO:0007669"/>
    <property type="project" value="InterPro"/>
</dbReference>
<dbReference type="InterPro" id="IPR036614">
    <property type="entry name" value="RusA-like_sf"/>
</dbReference>
<accession>A0A0F9VQ77</accession>
<dbReference type="GO" id="GO:0000287">
    <property type="term" value="F:magnesium ion binding"/>
    <property type="evidence" value="ECO:0007669"/>
    <property type="project" value="InterPro"/>
</dbReference>
<organism evidence="1">
    <name type="scientific">marine sediment metagenome</name>
    <dbReference type="NCBI Taxonomy" id="412755"/>
    <lineage>
        <taxon>unclassified sequences</taxon>
        <taxon>metagenomes</taxon>
        <taxon>ecological metagenomes</taxon>
    </lineage>
</organism>
<evidence type="ECO:0000313" key="1">
    <source>
        <dbReference type="EMBL" id="KKN75616.1"/>
    </source>
</evidence>
<dbReference type="AlphaFoldDB" id="A0A0F9VQ77"/>
<comment type="caution">
    <text evidence="1">The sequence shown here is derived from an EMBL/GenBank/DDBJ whole genome shotgun (WGS) entry which is preliminary data.</text>
</comment>
<protein>
    <submittedName>
        <fullName evidence="1">Uncharacterized protein</fullName>
    </submittedName>
</protein>
<proteinExistence type="predicted"/>
<sequence>MLRIELPFPDRRLSPNARVHYQVRARATREAKEQVIVAVLEQERQKLLDRATVTVTFVVPDRRRRDKGNLIASAKAYLDGLVGLVIVDDNWAAIEEVYPPVVFEKGIKKTIIQVQGVADD</sequence>
<name>A0A0F9VQ77_9ZZZZ</name>
<reference evidence="1" key="1">
    <citation type="journal article" date="2015" name="Nature">
        <title>Complex archaea that bridge the gap between prokaryotes and eukaryotes.</title>
        <authorList>
            <person name="Spang A."/>
            <person name="Saw J.H."/>
            <person name="Jorgensen S.L."/>
            <person name="Zaremba-Niedzwiedzka K."/>
            <person name="Martijn J."/>
            <person name="Lind A.E."/>
            <person name="van Eijk R."/>
            <person name="Schleper C."/>
            <person name="Guy L."/>
            <person name="Ettema T.J."/>
        </authorList>
    </citation>
    <scope>NUCLEOTIDE SEQUENCE</scope>
</reference>
<dbReference type="SUPFAM" id="SSF103084">
    <property type="entry name" value="Holliday junction resolvase RusA"/>
    <property type="match status" value="1"/>
</dbReference>
<gene>
    <name evidence="1" type="ORF">LCGC14_0378540</name>
</gene>
<dbReference type="EMBL" id="LAZR01000306">
    <property type="protein sequence ID" value="KKN75616.1"/>
    <property type="molecule type" value="Genomic_DNA"/>
</dbReference>
<dbReference type="GO" id="GO:0006281">
    <property type="term" value="P:DNA repair"/>
    <property type="evidence" value="ECO:0007669"/>
    <property type="project" value="InterPro"/>
</dbReference>
<dbReference type="Gene3D" id="3.30.1330.70">
    <property type="entry name" value="Holliday junction resolvase RusA"/>
    <property type="match status" value="1"/>
</dbReference>